<dbReference type="InterPro" id="IPR038456">
    <property type="entry name" value="Macin_sf"/>
</dbReference>
<feature type="compositionally biased region" description="Basic residues" evidence="5">
    <location>
        <begin position="132"/>
        <end position="145"/>
    </location>
</feature>
<sequence length="454" mass="52474">MHKLTLFLVCFVTINLIDSAVSGWYKDFLNEAEIIYENGKACWKSWSRCTEWSSGATGYLWQSCNERCKCKGYLGGNCRPVPNYCPVLPKGSTINQCKCYGTGPALSNGQKIRVIQTYPILKSLFKQFKMPKVNRRRSHSRHQNSRRSIESITSNETETFSSDEEEEEEEEEILFIPNADIDFSNESVLNDINLRRFGAKFTANSSQPYFLGHEREDVVKHRKEFVKYFIEREQHSYTITNDTVPQWKTPTTKPTILLCHDESTYKCGEIPGKRWIMSDNAPFYNKGRGRSIMCSDLLVMHPSEPFFSLTDKEYSEALKKYPHLNYDCDTNYEKNSVSAAINVSGDNYFDNLDILSQLKRLFQLLAFKNEYKNHNFVCLLDNARTHTAANTHINDFGMKPGTRCPVDKIDYIDENSKQQTMECYNDDGYSKDLLALAYELNVFAPRKCKVNELK</sequence>
<dbReference type="GO" id="GO:0005576">
    <property type="term" value="C:extracellular region"/>
    <property type="evidence" value="ECO:0007669"/>
    <property type="project" value="UniProtKB-SubCell"/>
</dbReference>
<keyword evidence="6" id="KW-0732">Signal</keyword>
<comment type="caution">
    <text evidence="7">The sequence shown here is derived from an EMBL/GenBank/DDBJ whole genome shotgun (WGS) entry which is preliminary data.</text>
</comment>
<evidence type="ECO:0000256" key="4">
    <source>
        <dbReference type="ARBA" id="ARBA00023157"/>
    </source>
</evidence>
<protein>
    <submittedName>
        <fullName evidence="7">Uncharacterized protein</fullName>
    </submittedName>
</protein>
<dbReference type="Gene3D" id="3.30.30.100">
    <property type="match status" value="1"/>
</dbReference>
<evidence type="ECO:0000256" key="2">
    <source>
        <dbReference type="ARBA" id="ARBA00010366"/>
    </source>
</evidence>
<evidence type="ECO:0000256" key="1">
    <source>
        <dbReference type="ARBA" id="ARBA00004613"/>
    </source>
</evidence>
<accession>A0A820YEG0</accession>
<keyword evidence="4" id="KW-1015">Disulfide bond</keyword>
<evidence type="ECO:0000256" key="5">
    <source>
        <dbReference type="SAM" id="MobiDB-lite"/>
    </source>
</evidence>
<comment type="subcellular location">
    <subcellularLocation>
        <location evidence="1">Secreted</location>
    </subcellularLocation>
</comment>
<evidence type="ECO:0000313" key="7">
    <source>
        <dbReference type="EMBL" id="CAF4541748.1"/>
    </source>
</evidence>
<evidence type="ECO:0000256" key="3">
    <source>
        <dbReference type="ARBA" id="ARBA00022525"/>
    </source>
</evidence>
<keyword evidence="3" id="KW-0964">Secreted</keyword>
<feature type="signal peptide" evidence="6">
    <location>
        <begin position="1"/>
        <end position="19"/>
    </location>
</feature>
<evidence type="ECO:0000256" key="6">
    <source>
        <dbReference type="SAM" id="SignalP"/>
    </source>
</evidence>
<organism evidence="7 8">
    <name type="scientific">Rotaria socialis</name>
    <dbReference type="NCBI Taxonomy" id="392032"/>
    <lineage>
        <taxon>Eukaryota</taxon>
        <taxon>Metazoa</taxon>
        <taxon>Spiralia</taxon>
        <taxon>Gnathifera</taxon>
        <taxon>Rotifera</taxon>
        <taxon>Eurotatoria</taxon>
        <taxon>Bdelloidea</taxon>
        <taxon>Philodinida</taxon>
        <taxon>Philodinidae</taxon>
        <taxon>Rotaria</taxon>
    </lineage>
</organism>
<reference evidence="7" key="1">
    <citation type="submission" date="2021-02" db="EMBL/GenBank/DDBJ databases">
        <authorList>
            <person name="Nowell W R."/>
        </authorList>
    </citation>
    <scope>NUCLEOTIDE SEQUENCE</scope>
</reference>
<dbReference type="Proteomes" id="UP000663838">
    <property type="component" value="Unassembled WGS sequence"/>
</dbReference>
<dbReference type="Pfam" id="PF14865">
    <property type="entry name" value="Macin"/>
    <property type="match status" value="1"/>
</dbReference>
<feature type="chain" id="PRO_5032740382" evidence="6">
    <location>
        <begin position="20"/>
        <end position="454"/>
    </location>
</feature>
<dbReference type="GO" id="GO:0006952">
    <property type="term" value="P:defense response"/>
    <property type="evidence" value="ECO:0007669"/>
    <property type="project" value="InterPro"/>
</dbReference>
<name>A0A820YEG0_9BILA</name>
<comment type="similarity">
    <text evidence="2">Belongs to the macin family.</text>
</comment>
<proteinExistence type="inferred from homology"/>
<feature type="region of interest" description="Disordered" evidence="5">
    <location>
        <begin position="131"/>
        <end position="171"/>
    </location>
</feature>
<dbReference type="AlphaFoldDB" id="A0A820YEG0"/>
<dbReference type="InterPro" id="IPR029230">
    <property type="entry name" value="Macin"/>
</dbReference>
<dbReference type="EMBL" id="CAJOBS010000278">
    <property type="protein sequence ID" value="CAF4541748.1"/>
    <property type="molecule type" value="Genomic_DNA"/>
</dbReference>
<evidence type="ECO:0000313" key="8">
    <source>
        <dbReference type="Proteomes" id="UP000663838"/>
    </source>
</evidence>
<feature type="compositionally biased region" description="Acidic residues" evidence="5">
    <location>
        <begin position="161"/>
        <end position="171"/>
    </location>
</feature>
<gene>
    <name evidence="7" type="ORF">TOA249_LOCUS6542</name>
</gene>